<dbReference type="AlphaFoldDB" id="A0A8H5K4T1"/>
<protein>
    <submittedName>
        <fullName evidence="2">Uncharacterized protein</fullName>
    </submittedName>
</protein>
<feature type="region of interest" description="Disordered" evidence="1">
    <location>
        <begin position="1"/>
        <end position="22"/>
    </location>
</feature>
<comment type="caution">
    <text evidence="2">The sequence shown here is derived from an EMBL/GenBank/DDBJ whole genome shotgun (WGS) entry which is preliminary data.</text>
</comment>
<dbReference type="Proteomes" id="UP000582016">
    <property type="component" value="Unassembled WGS sequence"/>
</dbReference>
<sequence>MESHLDAQNDKLQRQELRNRELENERRLAKELKAAKNKHMEHLEAQVRQLETTIKTCQSSRDALQSQLDTLRKEVDAEDASIRDRTAQATGDAEKLRDGARTELEHYRKLADSRKTSSDNWMTLCQERDRALLRFEKEVADLLQELKAARNQEANLERARDNSSDELRNAQETIQAQSQSIDSLQQSACTMAKLVMAQCPPGLEWPRIMERIDWNCEVVVALPTHSPWKVQKTWSKDPMLAVDERTESLTSLLLLIVASVEARSLAGIVSYLSAIQMRLNEESECIVSVVKLFLDAVSVCIELEGAHAFQIFLLLQVTERIGRAWPVVQDTVDQVTHRGRSHELASSISRSVVLWGQGQRLGSLDCETSIQYQDWTLVGFFRKPNGILLLGDSELRWADHDFFEIITKGVTVGEGNDEIEFEVEGQDWNWWVEHIL</sequence>
<organism evidence="2 3">
    <name type="scientific">Fusarium phyllophilum</name>
    <dbReference type="NCBI Taxonomy" id="47803"/>
    <lineage>
        <taxon>Eukaryota</taxon>
        <taxon>Fungi</taxon>
        <taxon>Dikarya</taxon>
        <taxon>Ascomycota</taxon>
        <taxon>Pezizomycotina</taxon>
        <taxon>Sordariomycetes</taxon>
        <taxon>Hypocreomycetidae</taxon>
        <taxon>Hypocreales</taxon>
        <taxon>Nectriaceae</taxon>
        <taxon>Fusarium</taxon>
        <taxon>Fusarium fujikuroi species complex</taxon>
    </lineage>
</organism>
<feature type="compositionally biased region" description="Basic and acidic residues" evidence="1">
    <location>
        <begin position="153"/>
        <end position="169"/>
    </location>
</feature>
<accession>A0A8H5K4T1</accession>
<name>A0A8H5K4T1_9HYPO</name>
<feature type="region of interest" description="Disordered" evidence="1">
    <location>
        <begin position="79"/>
        <end position="98"/>
    </location>
</feature>
<reference evidence="2 3" key="1">
    <citation type="submission" date="2020-05" db="EMBL/GenBank/DDBJ databases">
        <title>Identification and distribution of gene clusters putatively required for synthesis of sphingolipid metabolism inhibitors in phylogenetically diverse species of the filamentous fungus Fusarium.</title>
        <authorList>
            <person name="Kim H.-S."/>
            <person name="Busman M."/>
            <person name="Brown D.W."/>
            <person name="Divon H."/>
            <person name="Uhlig S."/>
            <person name="Proctor R.H."/>
        </authorList>
    </citation>
    <scope>NUCLEOTIDE SEQUENCE [LARGE SCALE GENOMIC DNA]</scope>
    <source>
        <strain evidence="2 3">NRRL 13617</strain>
    </source>
</reference>
<evidence type="ECO:0000256" key="1">
    <source>
        <dbReference type="SAM" id="MobiDB-lite"/>
    </source>
</evidence>
<dbReference type="OrthoDB" id="5084830at2759"/>
<feature type="region of interest" description="Disordered" evidence="1">
    <location>
        <begin position="153"/>
        <end position="174"/>
    </location>
</feature>
<evidence type="ECO:0000313" key="2">
    <source>
        <dbReference type="EMBL" id="KAF5566066.1"/>
    </source>
</evidence>
<evidence type="ECO:0000313" key="3">
    <source>
        <dbReference type="Proteomes" id="UP000582016"/>
    </source>
</evidence>
<keyword evidence="3" id="KW-1185">Reference proteome</keyword>
<gene>
    <name evidence="2" type="ORF">FPHYL_3979</name>
</gene>
<dbReference type="EMBL" id="JAAOAQ010000123">
    <property type="protein sequence ID" value="KAF5566066.1"/>
    <property type="molecule type" value="Genomic_DNA"/>
</dbReference>
<proteinExistence type="predicted"/>